<feature type="compositionally biased region" description="Acidic residues" evidence="1">
    <location>
        <begin position="40"/>
        <end position="87"/>
    </location>
</feature>
<sequence>MSDAHSLPSKREITEDGSQVTKKSKVPEKVPDKKRKVSESEEENVINNSEDEDFDDDDEEEEFEDDDDDFEIESDEDDEESEDDSFSEDSLVKNKRKRRGKK</sequence>
<protein>
    <submittedName>
        <fullName evidence="2">Uncharacterized protein</fullName>
    </submittedName>
</protein>
<dbReference type="Proteomes" id="UP000187209">
    <property type="component" value="Unassembled WGS sequence"/>
</dbReference>
<organism evidence="2 3">
    <name type="scientific">Stentor coeruleus</name>
    <dbReference type="NCBI Taxonomy" id="5963"/>
    <lineage>
        <taxon>Eukaryota</taxon>
        <taxon>Sar</taxon>
        <taxon>Alveolata</taxon>
        <taxon>Ciliophora</taxon>
        <taxon>Postciliodesmatophora</taxon>
        <taxon>Heterotrichea</taxon>
        <taxon>Heterotrichida</taxon>
        <taxon>Stentoridae</taxon>
        <taxon>Stentor</taxon>
    </lineage>
</organism>
<evidence type="ECO:0000313" key="2">
    <source>
        <dbReference type="EMBL" id="OMJ75342.1"/>
    </source>
</evidence>
<proteinExistence type="predicted"/>
<evidence type="ECO:0000256" key="1">
    <source>
        <dbReference type="SAM" id="MobiDB-lite"/>
    </source>
</evidence>
<evidence type="ECO:0000313" key="3">
    <source>
        <dbReference type="Proteomes" id="UP000187209"/>
    </source>
</evidence>
<feature type="compositionally biased region" description="Basic residues" evidence="1">
    <location>
        <begin position="93"/>
        <end position="102"/>
    </location>
</feature>
<dbReference type="AlphaFoldDB" id="A0A1R2BEY6"/>
<feature type="region of interest" description="Disordered" evidence="1">
    <location>
        <begin position="1"/>
        <end position="102"/>
    </location>
</feature>
<dbReference type="EMBL" id="MPUH01000696">
    <property type="protein sequence ID" value="OMJ75342.1"/>
    <property type="molecule type" value="Genomic_DNA"/>
</dbReference>
<gene>
    <name evidence="2" type="ORF">SteCoe_25538</name>
</gene>
<keyword evidence="3" id="KW-1185">Reference proteome</keyword>
<name>A0A1R2BEY6_9CILI</name>
<comment type="caution">
    <text evidence="2">The sequence shown here is derived from an EMBL/GenBank/DDBJ whole genome shotgun (WGS) entry which is preliminary data.</text>
</comment>
<accession>A0A1R2BEY6</accession>
<reference evidence="2 3" key="1">
    <citation type="submission" date="2016-11" db="EMBL/GenBank/DDBJ databases">
        <title>The macronuclear genome of Stentor coeruleus: a giant cell with tiny introns.</title>
        <authorList>
            <person name="Slabodnick M."/>
            <person name="Ruby J.G."/>
            <person name="Reiff S.B."/>
            <person name="Swart E.C."/>
            <person name="Gosai S."/>
            <person name="Prabakaran S."/>
            <person name="Witkowska E."/>
            <person name="Larue G.E."/>
            <person name="Fisher S."/>
            <person name="Freeman R.M."/>
            <person name="Gunawardena J."/>
            <person name="Chu W."/>
            <person name="Stover N.A."/>
            <person name="Gregory B.D."/>
            <person name="Nowacki M."/>
            <person name="Derisi J."/>
            <person name="Roy S.W."/>
            <person name="Marshall W.F."/>
            <person name="Sood P."/>
        </authorList>
    </citation>
    <scope>NUCLEOTIDE SEQUENCE [LARGE SCALE GENOMIC DNA]</scope>
    <source>
        <strain evidence="2">WM001</strain>
    </source>
</reference>